<dbReference type="GO" id="GO:0005198">
    <property type="term" value="F:structural molecule activity"/>
    <property type="evidence" value="ECO:0007669"/>
    <property type="project" value="InterPro"/>
</dbReference>
<evidence type="ECO:0000313" key="7">
    <source>
        <dbReference type="Proteomes" id="UP000305539"/>
    </source>
</evidence>
<dbReference type="Proteomes" id="UP000305539">
    <property type="component" value="Unassembled WGS sequence"/>
</dbReference>
<comment type="subcellular location">
    <subcellularLocation>
        <location evidence="1">Bacterial flagellum</location>
    </subcellularLocation>
    <subcellularLocation>
        <location evidence="2">Secreted</location>
    </subcellularLocation>
</comment>
<dbReference type="PANTHER" id="PTHR42792:SF1">
    <property type="entry name" value="FLAGELLAR HOOK-ASSOCIATED PROTEIN 3"/>
    <property type="match status" value="1"/>
</dbReference>
<evidence type="ECO:0000256" key="2">
    <source>
        <dbReference type="ARBA" id="ARBA00004613"/>
    </source>
</evidence>
<dbReference type="PANTHER" id="PTHR42792">
    <property type="entry name" value="FLAGELLIN"/>
    <property type="match status" value="1"/>
</dbReference>
<sequence length="414" mass="42576">MRISTSQYYSSNVQTMDNQQAQLSQLQQELSSGNALSTPADNPLGAAQAVTLTMQTSTLAQYTTNQNSALSSLQLESTTLSSVTNVMQSITSLMVQANDHSLSDSNRSSIATELQGDRNQLLTLANTTDGTGNYIFSGFQSATQPFTSNAGGGVTYHGDTGERLVQVSGTRQIVTNDNGASVFMSVAAIGSSPVLAGSSSNTGTGRSGAVTITNPAVTTNTDSYSITFGGTAAAPTYTVTDNTIGASSATTTSYTAGTTPLTIGLGTGMTASISGTPAVGDSFSVTPGTATSNSNLFTTLDSIIAALQVPVSSNPTAYATQQNALTAGTTAFQNSLTNISMVQASVGGRSQELTALQTSTTNESTQMQSNLADITSANMVSTISQYEEVQNALSAAQKSFVQIQGMSLFQYITN</sequence>
<dbReference type="InterPro" id="IPR001029">
    <property type="entry name" value="Flagellin_N"/>
</dbReference>
<proteinExistence type="inferred from homology"/>
<keyword evidence="6" id="KW-0969">Cilium</keyword>
<organism evidence="6 7">
    <name type="scientific">Trinickia terrae</name>
    <dbReference type="NCBI Taxonomy" id="2571161"/>
    <lineage>
        <taxon>Bacteria</taxon>
        <taxon>Pseudomonadati</taxon>
        <taxon>Pseudomonadota</taxon>
        <taxon>Betaproteobacteria</taxon>
        <taxon>Burkholderiales</taxon>
        <taxon>Burkholderiaceae</taxon>
        <taxon>Trinickia</taxon>
    </lineage>
</organism>
<keyword evidence="4" id="KW-0975">Bacterial flagellum</keyword>
<evidence type="ECO:0000313" key="6">
    <source>
        <dbReference type="EMBL" id="TKC89270.1"/>
    </source>
</evidence>
<dbReference type="NCBIfam" id="TIGR02550">
    <property type="entry name" value="flagell_flgL"/>
    <property type="match status" value="1"/>
</dbReference>
<dbReference type="SUPFAM" id="SSF64518">
    <property type="entry name" value="Phase 1 flagellin"/>
    <property type="match status" value="1"/>
</dbReference>
<dbReference type="InterPro" id="IPR013384">
    <property type="entry name" value="Flagell_FlgL"/>
</dbReference>
<keyword evidence="7" id="KW-1185">Reference proteome</keyword>
<comment type="similarity">
    <text evidence="3">Belongs to the bacterial flagellin family.</text>
</comment>
<keyword evidence="6" id="KW-0282">Flagellum</keyword>
<accession>A0A4V5PKC4</accession>
<evidence type="ECO:0000259" key="5">
    <source>
        <dbReference type="Pfam" id="PF00669"/>
    </source>
</evidence>
<dbReference type="EMBL" id="SWJE01000005">
    <property type="protein sequence ID" value="TKC89270.1"/>
    <property type="molecule type" value="Genomic_DNA"/>
</dbReference>
<keyword evidence="6" id="KW-0966">Cell projection</keyword>
<dbReference type="OrthoDB" id="9768249at2"/>
<dbReference type="GO" id="GO:0071973">
    <property type="term" value="P:bacterial-type flagellum-dependent cell motility"/>
    <property type="evidence" value="ECO:0007669"/>
    <property type="project" value="InterPro"/>
</dbReference>
<feature type="domain" description="Flagellin N-terminal" evidence="5">
    <location>
        <begin position="3"/>
        <end position="139"/>
    </location>
</feature>
<dbReference type="GO" id="GO:0005576">
    <property type="term" value="C:extracellular region"/>
    <property type="evidence" value="ECO:0007669"/>
    <property type="project" value="UniProtKB-SubCell"/>
</dbReference>
<dbReference type="Gene3D" id="1.20.1330.10">
    <property type="entry name" value="f41 fragment of flagellin, N-terminal domain"/>
    <property type="match status" value="2"/>
</dbReference>
<dbReference type="GO" id="GO:0009424">
    <property type="term" value="C:bacterial-type flagellum hook"/>
    <property type="evidence" value="ECO:0007669"/>
    <property type="project" value="InterPro"/>
</dbReference>
<dbReference type="RefSeq" id="WP_136893869.1">
    <property type="nucleotide sequence ID" value="NZ_SWJE01000005.1"/>
</dbReference>
<dbReference type="Pfam" id="PF00669">
    <property type="entry name" value="Flagellin_N"/>
    <property type="match status" value="1"/>
</dbReference>
<evidence type="ECO:0000256" key="1">
    <source>
        <dbReference type="ARBA" id="ARBA00004365"/>
    </source>
</evidence>
<reference evidence="6 7" key="1">
    <citation type="submission" date="2019-04" db="EMBL/GenBank/DDBJ databases">
        <title>Trinickia sp. 7GSK02, isolated from subtropical forest soil.</title>
        <authorList>
            <person name="Gao Z.-H."/>
            <person name="Qiu L.-H."/>
        </authorList>
    </citation>
    <scope>NUCLEOTIDE SEQUENCE [LARGE SCALE GENOMIC DNA]</scope>
    <source>
        <strain evidence="6 7">7GSK02</strain>
    </source>
</reference>
<comment type="caution">
    <text evidence="6">The sequence shown here is derived from an EMBL/GenBank/DDBJ whole genome shotgun (WGS) entry which is preliminary data.</text>
</comment>
<name>A0A4V5PKC4_9BURK</name>
<protein>
    <submittedName>
        <fullName evidence="6">Flagellar hook-associated protein 3</fullName>
    </submittedName>
</protein>
<dbReference type="InterPro" id="IPR001492">
    <property type="entry name" value="Flagellin"/>
</dbReference>
<gene>
    <name evidence="6" type="primary">flgL</name>
    <name evidence="6" type="ORF">FAZ69_09950</name>
</gene>
<evidence type="ECO:0000256" key="4">
    <source>
        <dbReference type="ARBA" id="ARBA00023143"/>
    </source>
</evidence>
<dbReference type="AlphaFoldDB" id="A0A4V5PKC4"/>
<evidence type="ECO:0000256" key="3">
    <source>
        <dbReference type="ARBA" id="ARBA00005709"/>
    </source>
</evidence>